<reference evidence="2 3" key="1">
    <citation type="submission" date="2020-11" db="EMBL/GenBank/DDBJ databases">
        <title>Actinomyces sp. ZJ750.</title>
        <authorList>
            <person name="Zhou J."/>
        </authorList>
    </citation>
    <scope>NUCLEOTIDE SEQUENCE [LARGE SCALE GENOMIC DNA]</scope>
    <source>
        <strain evidence="2 3">ZJ750</strain>
    </source>
</reference>
<keyword evidence="3" id="KW-1185">Reference proteome</keyword>
<keyword evidence="1" id="KW-0472">Membrane</keyword>
<proteinExistence type="predicted"/>
<evidence type="ECO:0000256" key="1">
    <source>
        <dbReference type="SAM" id="Phobius"/>
    </source>
</evidence>
<accession>A0A7T0PVV4</accession>
<name>A0A7T0PVV4_9ACTO</name>
<evidence type="ECO:0000313" key="3">
    <source>
        <dbReference type="Proteomes" id="UP000594637"/>
    </source>
</evidence>
<protein>
    <submittedName>
        <fullName evidence="2">Uncharacterized protein</fullName>
    </submittedName>
</protein>
<evidence type="ECO:0000313" key="2">
    <source>
        <dbReference type="EMBL" id="QPL04838.1"/>
    </source>
</evidence>
<dbReference type="Proteomes" id="UP000594637">
    <property type="component" value="Chromosome"/>
</dbReference>
<keyword evidence="1" id="KW-0812">Transmembrane</keyword>
<feature type="transmembrane region" description="Helical" evidence="1">
    <location>
        <begin position="38"/>
        <end position="60"/>
    </location>
</feature>
<feature type="transmembrane region" description="Helical" evidence="1">
    <location>
        <begin position="66"/>
        <end position="83"/>
    </location>
</feature>
<dbReference type="KEGG" id="arep:ID810_08755"/>
<dbReference type="RefSeq" id="WP_166855798.1">
    <property type="nucleotide sequence ID" value="NZ_CP063989.1"/>
</dbReference>
<sequence length="91" mass="9488">MSTMVESVSTPVLEMVRSPLADNTVEERHETTGGCADVSVVTTVLAVLAILSMFTAFAAVAGSMPVVVITALLSTVVCVATAFRELRRAGM</sequence>
<dbReference type="EMBL" id="CP063989">
    <property type="protein sequence ID" value="QPL04838.1"/>
    <property type="molecule type" value="Genomic_DNA"/>
</dbReference>
<dbReference type="AlphaFoldDB" id="A0A7T0PVV4"/>
<organism evidence="2 3">
    <name type="scientific">Actinomyces respiraculi</name>
    <dbReference type="NCBI Taxonomy" id="2744574"/>
    <lineage>
        <taxon>Bacteria</taxon>
        <taxon>Bacillati</taxon>
        <taxon>Actinomycetota</taxon>
        <taxon>Actinomycetes</taxon>
        <taxon>Actinomycetales</taxon>
        <taxon>Actinomycetaceae</taxon>
        <taxon>Actinomyces</taxon>
    </lineage>
</organism>
<gene>
    <name evidence="2" type="ORF">ID810_08755</name>
</gene>
<keyword evidence="1" id="KW-1133">Transmembrane helix</keyword>